<feature type="non-terminal residue" evidence="3">
    <location>
        <position position="1"/>
    </location>
</feature>
<dbReference type="InterPro" id="IPR001441">
    <property type="entry name" value="UPP_synth-like"/>
</dbReference>
<dbReference type="NCBIfam" id="TIGR00055">
    <property type="entry name" value="uppS"/>
    <property type="match status" value="1"/>
</dbReference>
<dbReference type="GO" id="GO:0005737">
    <property type="term" value="C:cytoplasm"/>
    <property type="evidence" value="ECO:0007669"/>
    <property type="project" value="UniProtKB-ARBA"/>
</dbReference>
<dbReference type="AlphaFoldDB" id="A0A5J9VSX1"/>
<name>A0A5J9VSX1_9POAL</name>
<dbReference type="EC" id="2.5.1.-" evidence="2"/>
<organism evidence="3 4">
    <name type="scientific">Eragrostis curvula</name>
    <name type="common">weeping love grass</name>
    <dbReference type="NCBI Taxonomy" id="38414"/>
    <lineage>
        <taxon>Eukaryota</taxon>
        <taxon>Viridiplantae</taxon>
        <taxon>Streptophyta</taxon>
        <taxon>Embryophyta</taxon>
        <taxon>Tracheophyta</taxon>
        <taxon>Spermatophyta</taxon>
        <taxon>Magnoliopsida</taxon>
        <taxon>Liliopsida</taxon>
        <taxon>Poales</taxon>
        <taxon>Poaceae</taxon>
        <taxon>PACMAD clade</taxon>
        <taxon>Chloridoideae</taxon>
        <taxon>Eragrostideae</taxon>
        <taxon>Eragrostidinae</taxon>
        <taxon>Eragrostis</taxon>
    </lineage>
</organism>
<dbReference type="CDD" id="cd00475">
    <property type="entry name" value="Cis_IPPS"/>
    <property type="match status" value="1"/>
</dbReference>
<dbReference type="InterPro" id="IPR018520">
    <property type="entry name" value="UPP_synth-like_CS"/>
</dbReference>
<proteinExistence type="inferred from homology"/>
<evidence type="ECO:0000256" key="2">
    <source>
        <dbReference type="RuleBase" id="RU363018"/>
    </source>
</evidence>
<dbReference type="InterPro" id="IPR036424">
    <property type="entry name" value="UPP_synth-like_sf"/>
</dbReference>
<dbReference type="PROSITE" id="PS01066">
    <property type="entry name" value="UPP_SYNTHASE"/>
    <property type="match status" value="1"/>
</dbReference>
<dbReference type="GO" id="GO:0045547">
    <property type="term" value="F:ditrans,polycis-polyprenyl diphosphate synthase [(2E,6E)-farnesyl diphosphate specific] activity"/>
    <property type="evidence" value="ECO:0007669"/>
    <property type="project" value="TreeGrafter"/>
</dbReference>
<dbReference type="PANTHER" id="PTHR10291">
    <property type="entry name" value="DEHYDRODOLICHYL DIPHOSPHATE SYNTHASE FAMILY MEMBER"/>
    <property type="match status" value="1"/>
</dbReference>
<dbReference type="Pfam" id="PF01255">
    <property type="entry name" value="Prenyltransf"/>
    <property type="match status" value="1"/>
</dbReference>
<dbReference type="OrthoDB" id="4173905at2759"/>
<protein>
    <recommendedName>
        <fullName evidence="2">Alkyl transferase</fullName>
        <ecNumber evidence="2">2.5.1.-</ecNumber>
    </recommendedName>
</protein>
<reference evidence="3 4" key="1">
    <citation type="journal article" date="2019" name="Sci. Rep.">
        <title>A high-quality genome of Eragrostis curvula grass provides insights into Poaceae evolution and supports new strategies to enhance forage quality.</title>
        <authorList>
            <person name="Carballo J."/>
            <person name="Santos B.A.C.M."/>
            <person name="Zappacosta D."/>
            <person name="Garbus I."/>
            <person name="Selva J.P."/>
            <person name="Gallo C.A."/>
            <person name="Diaz A."/>
            <person name="Albertini E."/>
            <person name="Caccamo M."/>
            <person name="Echenique V."/>
        </authorList>
    </citation>
    <scope>NUCLEOTIDE SEQUENCE [LARGE SCALE GENOMIC DNA]</scope>
    <source>
        <strain evidence="4">cv. Victoria</strain>
        <tissue evidence="3">Leaf</tissue>
    </source>
</reference>
<gene>
    <name evidence="3" type="ORF">EJB05_12966</name>
</gene>
<dbReference type="EMBL" id="RWGY01000007">
    <property type="protein sequence ID" value="TVU39542.1"/>
    <property type="molecule type" value="Genomic_DNA"/>
</dbReference>
<evidence type="ECO:0000313" key="4">
    <source>
        <dbReference type="Proteomes" id="UP000324897"/>
    </source>
</evidence>
<dbReference type="Gramene" id="TVU39542">
    <property type="protein sequence ID" value="TVU39542"/>
    <property type="gene ID" value="EJB05_12966"/>
</dbReference>
<evidence type="ECO:0000256" key="1">
    <source>
        <dbReference type="ARBA" id="ARBA00022679"/>
    </source>
</evidence>
<comment type="similarity">
    <text evidence="2">Belongs to the UPP synthase family.</text>
</comment>
<dbReference type="FunFam" id="3.40.1180.10:FF:000001">
    <property type="entry name" value="(2E,6E)-farnesyl-diphosphate-specific ditrans,polycis-undecaprenyl-diphosphate synthase"/>
    <property type="match status" value="1"/>
</dbReference>
<dbReference type="GO" id="GO:0016094">
    <property type="term" value="P:polyprenol biosynthetic process"/>
    <property type="evidence" value="ECO:0007669"/>
    <property type="project" value="TreeGrafter"/>
</dbReference>
<keyword evidence="4" id="KW-1185">Reference proteome</keyword>
<sequence>MALRILSRAARRLGLSPQCLHSAGIGAVAAPEALVRSGLRPESMPKHVAMVMDGNRRWAQERGLTTAEGHEAGRRALEQIIALSRAWGVRAITAFAFSQENFARPKANLQAEVEFVMGMCERVLLENMDEYARNGIRVHVIGDPSRRPASLQKAVREAEEVTRNGSRLHLMLALCYSGRWEIVQACRELTREVQGEVLKPEDIDESLLAGKLETSMAVGEFSSVDLFIRTSGELRLSNFLLWQCAYSELYFTDTLWPDFGEAEYLKALRSFQTRERRFGQRKTKGE</sequence>
<dbReference type="Proteomes" id="UP000324897">
    <property type="component" value="Chromosome 4"/>
</dbReference>
<keyword evidence="1 2" id="KW-0808">Transferase</keyword>
<comment type="caution">
    <text evidence="3">The sequence shown here is derived from an EMBL/GenBank/DDBJ whole genome shotgun (WGS) entry which is preliminary data.</text>
</comment>
<evidence type="ECO:0000313" key="3">
    <source>
        <dbReference type="EMBL" id="TVU39542.1"/>
    </source>
</evidence>
<dbReference type="PANTHER" id="PTHR10291:SF23">
    <property type="entry name" value="ALKYL TRANSFERASE"/>
    <property type="match status" value="1"/>
</dbReference>
<dbReference type="SUPFAM" id="SSF64005">
    <property type="entry name" value="Undecaprenyl diphosphate synthase"/>
    <property type="match status" value="1"/>
</dbReference>
<accession>A0A5J9VSX1</accession>
<dbReference type="Gene3D" id="3.40.1180.10">
    <property type="entry name" value="Decaprenyl diphosphate synthase-like"/>
    <property type="match status" value="1"/>
</dbReference>
<dbReference type="HAMAP" id="MF_01139">
    <property type="entry name" value="ISPT"/>
    <property type="match status" value="1"/>
</dbReference>